<protein>
    <recommendedName>
        <fullName evidence="6">Methylamine utilisation protein MauE domain-containing protein</fullName>
    </recommendedName>
</protein>
<keyword evidence="8" id="KW-1185">Reference proteome</keyword>
<feature type="transmembrane region" description="Helical" evidence="5">
    <location>
        <begin position="143"/>
        <end position="163"/>
    </location>
</feature>
<evidence type="ECO:0000256" key="2">
    <source>
        <dbReference type="ARBA" id="ARBA00022692"/>
    </source>
</evidence>
<evidence type="ECO:0000256" key="5">
    <source>
        <dbReference type="SAM" id="Phobius"/>
    </source>
</evidence>
<dbReference type="Proteomes" id="UP001500751">
    <property type="component" value="Unassembled WGS sequence"/>
</dbReference>
<keyword evidence="2 5" id="KW-0812">Transmembrane</keyword>
<gene>
    <name evidence="7" type="ORF">GCM10009839_67300</name>
</gene>
<reference evidence="8" key="1">
    <citation type="journal article" date="2019" name="Int. J. Syst. Evol. Microbiol.">
        <title>The Global Catalogue of Microorganisms (GCM) 10K type strain sequencing project: providing services to taxonomists for standard genome sequencing and annotation.</title>
        <authorList>
            <consortium name="The Broad Institute Genomics Platform"/>
            <consortium name="The Broad Institute Genome Sequencing Center for Infectious Disease"/>
            <person name="Wu L."/>
            <person name="Ma J."/>
        </authorList>
    </citation>
    <scope>NUCLEOTIDE SEQUENCE [LARGE SCALE GENOMIC DNA]</scope>
    <source>
        <strain evidence="8">JCM 16014</strain>
    </source>
</reference>
<feature type="transmembrane region" description="Helical" evidence="5">
    <location>
        <begin position="74"/>
        <end position="93"/>
    </location>
</feature>
<evidence type="ECO:0000256" key="1">
    <source>
        <dbReference type="ARBA" id="ARBA00004141"/>
    </source>
</evidence>
<proteinExistence type="predicted"/>
<feature type="domain" description="Methylamine utilisation protein MauE" evidence="6">
    <location>
        <begin position="1"/>
        <end position="129"/>
    </location>
</feature>
<evidence type="ECO:0000256" key="4">
    <source>
        <dbReference type="ARBA" id="ARBA00023136"/>
    </source>
</evidence>
<comment type="subcellular location">
    <subcellularLocation>
        <location evidence="1">Membrane</location>
        <topology evidence="1">Multi-pass membrane protein</topology>
    </subcellularLocation>
</comment>
<comment type="caution">
    <text evidence="7">The sequence shown here is derived from an EMBL/GenBank/DDBJ whole genome shotgun (WGS) entry which is preliminary data.</text>
</comment>
<evidence type="ECO:0000313" key="8">
    <source>
        <dbReference type="Proteomes" id="UP001500751"/>
    </source>
</evidence>
<evidence type="ECO:0000259" key="6">
    <source>
        <dbReference type="Pfam" id="PF07291"/>
    </source>
</evidence>
<sequence length="292" mass="30084">MTWTAQAQPLFLAGVLGWSGTAKTVTGDARGRVAGTALHRLLGARVAPAAYVTLGAAELLLALALLVAPGRPTALAAAALSCGFLAYLGYAAVATPKASCGCLGKKKVRLSWRTFARAGLLLAAALVAAADAAPQWWDSPPLVPVALLLVGEAALFVALSAELDRLWLTPLRRLRVRLTRPLAGAPDEVPLQATVSTLVRSPAYREVAIWLTSDVLEHWDADGWRILVYGARLPDRPVTAVFAVPLAGGAEGPDVAAVRVTLVDEADVGGAAEPRAADLGGAAEEAGALAVS</sequence>
<evidence type="ECO:0000256" key="3">
    <source>
        <dbReference type="ARBA" id="ARBA00022989"/>
    </source>
</evidence>
<keyword evidence="3 5" id="KW-1133">Transmembrane helix</keyword>
<feature type="transmembrane region" description="Helical" evidence="5">
    <location>
        <begin position="49"/>
        <end position="68"/>
    </location>
</feature>
<dbReference type="EMBL" id="BAAAQN010000050">
    <property type="protein sequence ID" value="GAA2051031.1"/>
    <property type="molecule type" value="Genomic_DNA"/>
</dbReference>
<feature type="transmembrane region" description="Helical" evidence="5">
    <location>
        <begin position="114"/>
        <end position="137"/>
    </location>
</feature>
<name>A0ABP5GQ85_9ACTN</name>
<organism evidence="7 8">
    <name type="scientific">Catenulispora yoronensis</name>
    <dbReference type="NCBI Taxonomy" id="450799"/>
    <lineage>
        <taxon>Bacteria</taxon>
        <taxon>Bacillati</taxon>
        <taxon>Actinomycetota</taxon>
        <taxon>Actinomycetes</taxon>
        <taxon>Catenulisporales</taxon>
        <taxon>Catenulisporaceae</taxon>
        <taxon>Catenulispora</taxon>
    </lineage>
</organism>
<dbReference type="InterPro" id="IPR009908">
    <property type="entry name" value="Methylamine_util_MauE"/>
</dbReference>
<dbReference type="RefSeq" id="WP_344669730.1">
    <property type="nucleotide sequence ID" value="NZ_BAAAQN010000050.1"/>
</dbReference>
<keyword evidence="4 5" id="KW-0472">Membrane</keyword>
<dbReference type="Pfam" id="PF07291">
    <property type="entry name" value="MauE"/>
    <property type="match status" value="1"/>
</dbReference>
<accession>A0ABP5GQ85</accession>
<evidence type="ECO:0000313" key="7">
    <source>
        <dbReference type="EMBL" id="GAA2051031.1"/>
    </source>
</evidence>